<evidence type="ECO:0000313" key="5">
    <source>
        <dbReference type="Proteomes" id="UP001321749"/>
    </source>
</evidence>
<feature type="domain" description="Nephrocystin 3-like N-terminal" evidence="3">
    <location>
        <begin position="337"/>
        <end position="501"/>
    </location>
</feature>
<sequence>MSGLETLSLVANIFQVIGFACDTVGLCKAIYRGELPDAILKEYGDSLSTLSAQVQTQCNNSTPQTKDEKALADLAAKCNVAARALADEADFLTSHQAKGSLVATLKIVTKTKWRQRRLERLEKSLDDYRKILETQLLVRLCTQSRAGELRLKDGFDELDKNLRDFISNYAAGNRQLTDLVRTQIGSLVAHTASQGAKTQQTVNAHTTVEVNRIKASLVTHVTRMGGHVQGMSQTMRKLNVQAASDERRDRLLRSLKYPGMNARRNQVTASHVGTFGWILDIEDDSDDGLDDGSDDGSDGDSSFSSSSPTGLPLRRNRMMEQVSANDDSLNTLDLHRRSDNFSEWLKSDNDLFWISGKPGSGKSTLVKFLLGHRETKKALDVWRSDSSIMSHFLWKPGSEMQNNVKGLICSLLHQALSLANDLLSSILATSPRLTNKDEHTDWSLEELSSLFTAVFSSYPTPICVFIDGLDEICERDGVRPLMRIVDNLCSIPYIKVCVSSRPEPRFLKLLGSRQHIRLQDLTSHDMWRFAHGSLEPHLKQATTERGPYSYRFQPNLLDSLIEKAEGVFLWLHLAIQSLIRGFENGDDQEDLLRRLKALPGELTALYSEMWARLNGDVPLYRESTARYLNLILDGRDIFAEARNRGYMPMIFADGLTDKMSFFALVASTQPHIQEVFLDDRGSMPPSQINDICAKTRDSVSLRSAGLVEILPRTKDTYDDLYDYPEFKAMTEYGVLQVHLDGYPALVHRTAYDFLKYTQEGQGILGHDPASPAQRYIQVVRGALVQARISTRLGRAKQQGNAVWSALLPISLAESITLEQKRELLYLCWEWYDNGYLTLLTERWSHLHLPKQHFLAILANCGFDSFVQSELTSRAVSPSLAALILSDTVALERTAIPLEWTAGREGHPDNAVAKHVKAIKHLLHLQPDINTRPGWCPHRYARENPDGPRYAVSSVSTFASLLVRLVDLRKGPDPRFLGLLSTMLTAGADLNPRVPMQVWVSQAADCQRDLPSMSLTIGTNFWTRANPKAASAPTKKPAYKILLDVNLAFLVKILLCGINNAALRKPSDPALLLAFKDFAQACKTIRDPGRCSFSPVARARLVQVYIEKNEGYFQTQQVIVPQSASNKMLQILEPRLFGNDCHLEPSMDGGVPKNMGCSGRVRKEIDNHYKDWEIVSKSPAEFLADEGCGFRWVDAQEFASMMGKSKTPTWEEDQDDGDLRGDRP</sequence>
<keyword evidence="1" id="KW-0677">Repeat</keyword>
<organism evidence="4 5">
    <name type="scientific">Cladorrhinum samala</name>
    <dbReference type="NCBI Taxonomy" id="585594"/>
    <lineage>
        <taxon>Eukaryota</taxon>
        <taxon>Fungi</taxon>
        <taxon>Dikarya</taxon>
        <taxon>Ascomycota</taxon>
        <taxon>Pezizomycotina</taxon>
        <taxon>Sordariomycetes</taxon>
        <taxon>Sordariomycetidae</taxon>
        <taxon>Sordariales</taxon>
        <taxon>Podosporaceae</taxon>
        <taxon>Cladorrhinum</taxon>
    </lineage>
</organism>
<comment type="caution">
    <text evidence="4">The sequence shown here is derived from an EMBL/GenBank/DDBJ whole genome shotgun (WGS) entry which is preliminary data.</text>
</comment>
<reference evidence="4" key="1">
    <citation type="journal article" date="2023" name="Mol. Phylogenet. Evol.">
        <title>Genome-scale phylogeny and comparative genomics of the fungal order Sordariales.</title>
        <authorList>
            <person name="Hensen N."/>
            <person name="Bonometti L."/>
            <person name="Westerberg I."/>
            <person name="Brannstrom I.O."/>
            <person name="Guillou S."/>
            <person name="Cros-Aarteil S."/>
            <person name="Calhoun S."/>
            <person name="Haridas S."/>
            <person name="Kuo A."/>
            <person name="Mondo S."/>
            <person name="Pangilinan J."/>
            <person name="Riley R."/>
            <person name="LaButti K."/>
            <person name="Andreopoulos B."/>
            <person name="Lipzen A."/>
            <person name="Chen C."/>
            <person name="Yan M."/>
            <person name="Daum C."/>
            <person name="Ng V."/>
            <person name="Clum A."/>
            <person name="Steindorff A."/>
            <person name="Ohm R.A."/>
            <person name="Martin F."/>
            <person name="Silar P."/>
            <person name="Natvig D.O."/>
            <person name="Lalanne C."/>
            <person name="Gautier V."/>
            <person name="Ament-Velasquez S.L."/>
            <person name="Kruys A."/>
            <person name="Hutchinson M.I."/>
            <person name="Powell A.J."/>
            <person name="Barry K."/>
            <person name="Miller A.N."/>
            <person name="Grigoriev I.V."/>
            <person name="Debuchy R."/>
            <person name="Gladieux P."/>
            <person name="Hiltunen Thoren M."/>
            <person name="Johannesson H."/>
        </authorList>
    </citation>
    <scope>NUCLEOTIDE SEQUENCE</scope>
    <source>
        <strain evidence="4">PSN324</strain>
    </source>
</reference>
<dbReference type="Gene3D" id="3.40.50.300">
    <property type="entry name" value="P-loop containing nucleotide triphosphate hydrolases"/>
    <property type="match status" value="1"/>
</dbReference>
<feature type="compositionally biased region" description="Acidic residues" evidence="2">
    <location>
        <begin position="288"/>
        <end position="298"/>
    </location>
</feature>
<dbReference type="SUPFAM" id="SSF52540">
    <property type="entry name" value="P-loop containing nucleoside triphosphate hydrolases"/>
    <property type="match status" value="1"/>
</dbReference>
<protein>
    <recommendedName>
        <fullName evidence="3">Nephrocystin 3-like N-terminal domain-containing protein</fullName>
    </recommendedName>
</protein>
<evidence type="ECO:0000256" key="1">
    <source>
        <dbReference type="ARBA" id="ARBA00022737"/>
    </source>
</evidence>
<evidence type="ECO:0000259" key="3">
    <source>
        <dbReference type="Pfam" id="PF24883"/>
    </source>
</evidence>
<keyword evidence="5" id="KW-1185">Reference proteome</keyword>
<proteinExistence type="predicted"/>
<evidence type="ECO:0000313" key="4">
    <source>
        <dbReference type="EMBL" id="KAK4461541.1"/>
    </source>
</evidence>
<feature type="region of interest" description="Disordered" evidence="2">
    <location>
        <begin position="288"/>
        <end position="315"/>
    </location>
</feature>
<feature type="region of interest" description="Disordered" evidence="2">
    <location>
        <begin position="1202"/>
        <end position="1223"/>
    </location>
</feature>
<dbReference type="PANTHER" id="PTHR10039">
    <property type="entry name" value="AMELOGENIN"/>
    <property type="match status" value="1"/>
</dbReference>
<dbReference type="InterPro" id="IPR027417">
    <property type="entry name" value="P-loop_NTPase"/>
</dbReference>
<dbReference type="PANTHER" id="PTHR10039:SF5">
    <property type="entry name" value="NACHT DOMAIN-CONTAINING PROTEIN"/>
    <property type="match status" value="1"/>
</dbReference>
<accession>A0AAV9HRB6</accession>
<dbReference type="EMBL" id="MU864989">
    <property type="protein sequence ID" value="KAK4461541.1"/>
    <property type="molecule type" value="Genomic_DNA"/>
</dbReference>
<dbReference type="Proteomes" id="UP001321749">
    <property type="component" value="Unassembled WGS sequence"/>
</dbReference>
<dbReference type="InterPro" id="IPR056884">
    <property type="entry name" value="NPHP3-like_N"/>
</dbReference>
<name>A0AAV9HRB6_9PEZI</name>
<reference evidence="4" key="2">
    <citation type="submission" date="2023-06" db="EMBL/GenBank/DDBJ databases">
        <authorList>
            <consortium name="Lawrence Berkeley National Laboratory"/>
            <person name="Mondo S.J."/>
            <person name="Hensen N."/>
            <person name="Bonometti L."/>
            <person name="Westerberg I."/>
            <person name="Brannstrom I.O."/>
            <person name="Guillou S."/>
            <person name="Cros-Aarteil S."/>
            <person name="Calhoun S."/>
            <person name="Haridas S."/>
            <person name="Kuo A."/>
            <person name="Pangilinan J."/>
            <person name="Riley R."/>
            <person name="Labutti K."/>
            <person name="Andreopoulos B."/>
            <person name="Lipzen A."/>
            <person name="Chen C."/>
            <person name="Yanf M."/>
            <person name="Daum C."/>
            <person name="Ng V."/>
            <person name="Clum A."/>
            <person name="Steindorff A."/>
            <person name="Ohm R."/>
            <person name="Martin F."/>
            <person name="Silar P."/>
            <person name="Natvig D."/>
            <person name="Lalanne C."/>
            <person name="Gautier V."/>
            <person name="Ament-Velasquez S.L."/>
            <person name="Kruys A."/>
            <person name="Hutchinson M.I."/>
            <person name="Powell A.J."/>
            <person name="Barry K."/>
            <person name="Miller A.N."/>
            <person name="Grigoriev I.V."/>
            <person name="Debuchy R."/>
            <person name="Gladieux P."/>
            <person name="Thoren M.H."/>
            <person name="Johannesson H."/>
        </authorList>
    </citation>
    <scope>NUCLEOTIDE SEQUENCE</scope>
    <source>
        <strain evidence="4">PSN324</strain>
    </source>
</reference>
<gene>
    <name evidence="4" type="ORF">QBC42DRAFT_92312</name>
</gene>
<dbReference type="AlphaFoldDB" id="A0AAV9HRB6"/>
<dbReference type="Pfam" id="PF24883">
    <property type="entry name" value="NPHP3_N"/>
    <property type="match status" value="1"/>
</dbReference>
<evidence type="ECO:0000256" key="2">
    <source>
        <dbReference type="SAM" id="MobiDB-lite"/>
    </source>
</evidence>